<evidence type="ECO:0000256" key="4">
    <source>
        <dbReference type="ARBA" id="ARBA00051276"/>
    </source>
</evidence>
<evidence type="ECO:0000256" key="5">
    <source>
        <dbReference type="ARBA" id="ARBA00066635"/>
    </source>
</evidence>
<reference evidence="7" key="1">
    <citation type="submission" date="2022-11" db="EMBL/GenBank/DDBJ databases">
        <authorList>
            <person name="Petersen C."/>
        </authorList>
    </citation>
    <scope>NUCLEOTIDE SEQUENCE</scope>
    <source>
        <strain evidence="7">IBT 29864</strain>
    </source>
</reference>
<dbReference type="GeneID" id="81437785"/>
<dbReference type="PANTHER" id="PTHR22893:SF91">
    <property type="entry name" value="NADPH DEHYDROGENASE 2-RELATED"/>
    <property type="match status" value="1"/>
</dbReference>
<feature type="domain" description="NADH:flavin oxidoreductase/NADH oxidase N-terminal" evidence="6">
    <location>
        <begin position="4"/>
        <end position="334"/>
    </location>
</feature>
<dbReference type="GO" id="GO:0003959">
    <property type="term" value="F:NADPH dehydrogenase activity"/>
    <property type="evidence" value="ECO:0007669"/>
    <property type="project" value="TreeGrafter"/>
</dbReference>
<protein>
    <recommendedName>
        <fullName evidence="5">chanoclavine-I aldehyde reductase</fullName>
        <ecNumber evidence="5">1.3.1.100</ecNumber>
    </recommendedName>
</protein>
<dbReference type="OrthoDB" id="276546at2759"/>
<comment type="pathway">
    <text evidence="1">Alkaloid biosynthesis; ergot alkaloid biosynthesis.</text>
</comment>
<name>A0A9W9SL10_9EURO</name>
<dbReference type="AlphaFoldDB" id="A0A9W9SL10"/>
<dbReference type="InterPro" id="IPR013785">
    <property type="entry name" value="Aldolase_TIM"/>
</dbReference>
<evidence type="ECO:0000256" key="2">
    <source>
        <dbReference type="ARBA" id="ARBA00022589"/>
    </source>
</evidence>
<dbReference type="SUPFAM" id="SSF51395">
    <property type="entry name" value="FMN-linked oxidoreductases"/>
    <property type="match status" value="1"/>
</dbReference>
<dbReference type="PANTHER" id="PTHR22893">
    <property type="entry name" value="NADH OXIDOREDUCTASE-RELATED"/>
    <property type="match status" value="1"/>
</dbReference>
<reference evidence="7" key="2">
    <citation type="journal article" date="2023" name="IMA Fungus">
        <title>Comparative genomic study of the Penicillium genus elucidates a diverse pangenome and 15 lateral gene transfer events.</title>
        <authorList>
            <person name="Petersen C."/>
            <person name="Sorensen T."/>
            <person name="Nielsen M.R."/>
            <person name="Sondergaard T.E."/>
            <person name="Sorensen J.L."/>
            <person name="Fitzpatrick D.A."/>
            <person name="Frisvad J.C."/>
            <person name="Nielsen K.L."/>
        </authorList>
    </citation>
    <scope>NUCLEOTIDE SEQUENCE</scope>
    <source>
        <strain evidence="7">IBT 29864</strain>
    </source>
</reference>
<evidence type="ECO:0000256" key="1">
    <source>
        <dbReference type="ARBA" id="ARBA00005107"/>
    </source>
</evidence>
<sequence>MAALLTPLQVGDMSLKHRIVLAPLTRNRADDDHVALDIVRDYYSQRASTPGTLLITEGTFISPQAGGFENVPGIWNDAQIQQWKTITDSVHARGSYIFCQLWALGRAADPEVLKKTGHKVISSGDIPISSTSSIPRPLTEEEIGDWVNSYVQAAKNAMEAGFDGVEIHGANGYLCDQFLQDTCNNRKDSWGGSIENRSRFGVAVATAVSQAIGAQRTGYRISPWSPFQAMRMEDELLQAQFSHFLRQLAPLKLAYLHVVEPRISGAATIETASENVSFLFDALQDSTVVILAGGFTADSASRAIESHRPNRVAIAFGRHFLANPDLPHRIANGIAFTPYQRETFYTPKDPKGYIDYPFSPKPL</sequence>
<dbReference type="InterPro" id="IPR001155">
    <property type="entry name" value="OxRdtase_FMN_N"/>
</dbReference>
<evidence type="ECO:0000313" key="7">
    <source>
        <dbReference type="EMBL" id="KAJ5378268.1"/>
    </source>
</evidence>
<dbReference type="InterPro" id="IPR045247">
    <property type="entry name" value="Oye-like"/>
</dbReference>
<dbReference type="EMBL" id="JAPZBS010000004">
    <property type="protein sequence ID" value="KAJ5378268.1"/>
    <property type="molecule type" value="Genomic_DNA"/>
</dbReference>
<comment type="catalytic activity">
    <reaction evidence="4">
        <text>dihydrochanoclavine-I aldehyde + NADP(+) = chanoclavine-I aldehyde + NADPH + H(+)</text>
        <dbReference type="Rhea" id="RHEA:35947"/>
        <dbReference type="ChEBI" id="CHEBI:15378"/>
        <dbReference type="ChEBI" id="CHEBI:57783"/>
        <dbReference type="ChEBI" id="CHEBI:58349"/>
        <dbReference type="ChEBI" id="CHEBI:65032"/>
        <dbReference type="ChEBI" id="CHEBI:71487"/>
        <dbReference type="EC" id="1.3.1.100"/>
    </reaction>
</comment>
<dbReference type="Gene3D" id="3.20.20.70">
    <property type="entry name" value="Aldolase class I"/>
    <property type="match status" value="1"/>
</dbReference>
<organism evidence="7 8">
    <name type="scientific">Penicillium cataractarum</name>
    <dbReference type="NCBI Taxonomy" id="2100454"/>
    <lineage>
        <taxon>Eukaryota</taxon>
        <taxon>Fungi</taxon>
        <taxon>Dikarya</taxon>
        <taxon>Ascomycota</taxon>
        <taxon>Pezizomycotina</taxon>
        <taxon>Eurotiomycetes</taxon>
        <taxon>Eurotiomycetidae</taxon>
        <taxon>Eurotiales</taxon>
        <taxon>Aspergillaceae</taxon>
        <taxon>Penicillium</taxon>
    </lineage>
</organism>
<keyword evidence="3" id="KW-0521">NADP</keyword>
<accession>A0A9W9SL10</accession>
<evidence type="ECO:0000259" key="6">
    <source>
        <dbReference type="Pfam" id="PF00724"/>
    </source>
</evidence>
<dbReference type="GO" id="GO:0009820">
    <property type="term" value="P:alkaloid metabolic process"/>
    <property type="evidence" value="ECO:0007669"/>
    <property type="project" value="UniProtKB-KW"/>
</dbReference>
<gene>
    <name evidence="7" type="ORF">N7496_005677</name>
</gene>
<dbReference type="RefSeq" id="XP_056557131.1">
    <property type="nucleotide sequence ID" value="XM_056698606.1"/>
</dbReference>
<keyword evidence="8" id="KW-1185">Reference proteome</keyword>
<dbReference type="Proteomes" id="UP001147782">
    <property type="component" value="Unassembled WGS sequence"/>
</dbReference>
<comment type="caution">
    <text evidence="7">The sequence shown here is derived from an EMBL/GenBank/DDBJ whole genome shotgun (WGS) entry which is preliminary data.</text>
</comment>
<evidence type="ECO:0000256" key="3">
    <source>
        <dbReference type="ARBA" id="ARBA00022857"/>
    </source>
</evidence>
<proteinExistence type="predicted"/>
<evidence type="ECO:0000313" key="8">
    <source>
        <dbReference type="Proteomes" id="UP001147782"/>
    </source>
</evidence>
<keyword evidence="2" id="KW-0017">Alkaloid metabolism</keyword>
<dbReference type="Pfam" id="PF00724">
    <property type="entry name" value="Oxidored_FMN"/>
    <property type="match status" value="1"/>
</dbReference>
<dbReference type="CDD" id="cd02933">
    <property type="entry name" value="OYE_like_FMN"/>
    <property type="match status" value="1"/>
</dbReference>
<dbReference type="GO" id="GO:0010181">
    <property type="term" value="F:FMN binding"/>
    <property type="evidence" value="ECO:0007669"/>
    <property type="project" value="InterPro"/>
</dbReference>
<dbReference type="FunFam" id="3.20.20.70:FF:000138">
    <property type="entry name" value="NADPH dehydrogenase 1"/>
    <property type="match status" value="1"/>
</dbReference>
<dbReference type="EC" id="1.3.1.100" evidence="5"/>